<dbReference type="SFLD" id="SFLDG01140">
    <property type="entry name" value="C2.B:_Phosphomannomutase_and_P"/>
    <property type="match status" value="1"/>
</dbReference>
<dbReference type="InterPro" id="IPR006379">
    <property type="entry name" value="HAD-SF_hydro_IIB"/>
</dbReference>
<evidence type="ECO:0000256" key="1">
    <source>
        <dbReference type="ARBA" id="ARBA00001946"/>
    </source>
</evidence>
<comment type="similarity">
    <text evidence="2">Belongs to the HAD-like hydrolase superfamily. Cof family.</text>
</comment>
<sequence>MQIKPKALFFDLDGTLVDKKPYISAENKQAIIELNKNIPCFISTGRGFSKNLVNLTNELGLDYGIAQNGAIIFDKTGNIIKKYTLKENTVKNICEYLAKRKVPFILNSSRTIYCNSTISKMFPLFKNEYIISSPSKIQNYSDVTKILIFSFSKRKLQKIQSELLELEININVLMTGNNKALEINDKNASKGNANAFICSLKNIDPMKTYHIGDSMNDSTAVYYQGGVIAMKNASQELKNMAIYVGFNYKKSGVARTLDKILK</sequence>
<dbReference type="EMBL" id="CP148066">
    <property type="protein sequence ID" value="WXL28466.1"/>
    <property type="molecule type" value="Genomic_DNA"/>
</dbReference>
<proteinExistence type="inferred from homology"/>
<keyword evidence="3" id="KW-0378">Hydrolase</keyword>
<dbReference type="InterPro" id="IPR023214">
    <property type="entry name" value="HAD_sf"/>
</dbReference>
<dbReference type="Gene3D" id="3.30.1240.10">
    <property type="match status" value="1"/>
</dbReference>
<keyword evidence="4" id="KW-1185">Reference proteome</keyword>
<dbReference type="SFLD" id="SFLDS00003">
    <property type="entry name" value="Haloacid_Dehalogenase"/>
    <property type="match status" value="1"/>
</dbReference>
<name>A0ABZ2RQW0_9BACT</name>
<dbReference type="PANTHER" id="PTHR10000">
    <property type="entry name" value="PHOSPHOSERINE PHOSPHATASE"/>
    <property type="match status" value="1"/>
</dbReference>
<dbReference type="InterPro" id="IPR036412">
    <property type="entry name" value="HAD-like_sf"/>
</dbReference>
<dbReference type="Gene3D" id="3.40.50.1000">
    <property type="entry name" value="HAD superfamily/HAD-like"/>
    <property type="match status" value="1"/>
</dbReference>
<dbReference type="SUPFAM" id="SSF56784">
    <property type="entry name" value="HAD-like"/>
    <property type="match status" value="1"/>
</dbReference>
<accession>A0ABZ2RQW0</accession>
<dbReference type="Proteomes" id="UP001460679">
    <property type="component" value="Chromosome"/>
</dbReference>
<dbReference type="InterPro" id="IPR000150">
    <property type="entry name" value="Cof"/>
</dbReference>
<comment type="cofactor">
    <cofactor evidence="1">
        <name>Mg(2+)</name>
        <dbReference type="ChEBI" id="CHEBI:18420"/>
    </cofactor>
</comment>
<dbReference type="NCBIfam" id="TIGR01484">
    <property type="entry name" value="HAD-SF-IIB"/>
    <property type="match status" value="1"/>
</dbReference>
<reference evidence="3" key="1">
    <citation type="submission" date="2024-03" db="EMBL/GenBank/DDBJ databases">
        <title>Complete genome sequence of Mycoplasma gypis type strain B1/T1.</title>
        <authorList>
            <person name="Spergser J."/>
        </authorList>
    </citation>
    <scope>NUCLEOTIDE SEQUENCE [LARGE SCALE GENOMIC DNA]</scope>
    <source>
        <strain evidence="3">B1/T1</strain>
    </source>
</reference>
<evidence type="ECO:0000313" key="3">
    <source>
        <dbReference type="EMBL" id="WXL28466.1"/>
    </source>
</evidence>
<dbReference type="NCBIfam" id="TIGR00099">
    <property type="entry name" value="Cof-subfamily"/>
    <property type="match status" value="1"/>
</dbReference>
<dbReference type="Pfam" id="PF08282">
    <property type="entry name" value="Hydrolase_3"/>
    <property type="match status" value="1"/>
</dbReference>
<organism evidence="3 4">
    <name type="scientific">[Mycoplasma] gypis</name>
    <dbReference type="NCBI Taxonomy" id="92404"/>
    <lineage>
        <taxon>Bacteria</taxon>
        <taxon>Bacillati</taxon>
        <taxon>Mycoplasmatota</taxon>
        <taxon>Mycoplasmoidales</taxon>
        <taxon>Metamycoplasmataceae</taxon>
        <taxon>Metamycoplasma</taxon>
    </lineage>
</organism>
<protein>
    <submittedName>
        <fullName evidence="3">Cof-type HAD-IIB family hydrolase</fullName>
    </submittedName>
</protein>
<dbReference type="PANTHER" id="PTHR10000:SF8">
    <property type="entry name" value="HAD SUPERFAMILY HYDROLASE-LIKE, TYPE 3"/>
    <property type="match status" value="1"/>
</dbReference>
<dbReference type="GO" id="GO:0016787">
    <property type="term" value="F:hydrolase activity"/>
    <property type="evidence" value="ECO:0007669"/>
    <property type="project" value="UniProtKB-KW"/>
</dbReference>
<evidence type="ECO:0000313" key="4">
    <source>
        <dbReference type="Proteomes" id="UP001460679"/>
    </source>
</evidence>
<gene>
    <name evidence="3" type="ORF">WG616_00315</name>
</gene>
<dbReference type="RefSeq" id="WP_205499557.1">
    <property type="nucleotide sequence ID" value="NZ_CP148066.1"/>
</dbReference>
<evidence type="ECO:0000256" key="2">
    <source>
        <dbReference type="ARBA" id="ARBA00034778"/>
    </source>
</evidence>